<sequence>MGAGSAGSSAGGRRDPYATFRPFLGRWVAYGMAVVVAVSFGFVALTATGTMDTPGNRASMVVFALLVVVLLWRLGSVRAVVDADGVVVRNLVHTQRFAWTQVVSVRFGPDQPWLRLDVSDGQTVSVLAVQRADGARAEAEARRMASLAQAHGEAPERD</sequence>
<evidence type="ECO:0000256" key="1">
    <source>
        <dbReference type="SAM" id="Phobius"/>
    </source>
</evidence>
<evidence type="ECO:0000313" key="3">
    <source>
        <dbReference type="EMBL" id="PJJ74230.1"/>
    </source>
</evidence>
<keyword evidence="1" id="KW-0812">Transmembrane</keyword>
<proteinExistence type="predicted"/>
<evidence type="ECO:0000259" key="2">
    <source>
        <dbReference type="Pfam" id="PF10756"/>
    </source>
</evidence>
<dbReference type="Proteomes" id="UP000231693">
    <property type="component" value="Unassembled WGS sequence"/>
</dbReference>
<reference evidence="3 4" key="1">
    <citation type="submission" date="2017-11" db="EMBL/GenBank/DDBJ databases">
        <title>Genomic Encyclopedia of Archaeal and Bacterial Type Strains, Phase II (KMG-II): From Individual Species to Whole Genera.</title>
        <authorList>
            <person name="Goeker M."/>
        </authorList>
    </citation>
    <scope>NUCLEOTIDE SEQUENCE [LARGE SCALE GENOMIC DNA]</scope>
    <source>
        <strain evidence="3 4">DSM 25478</strain>
    </source>
</reference>
<dbReference type="InterPro" id="IPR019692">
    <property type="entry name" value="CFP-6_PH"/>
</dbReference>
<dbReference type="Pfam" id="PF10756">
    <property type="entry name" value="bPH_6"/>
    <property type="match status" value="1"/>
</dbReference>
<organism evidence="3 4">
    <name type="scientific">Sediminihabitans luteus</name>
    <dbReference type="NCBI Taxonomy" id="1138585"/>
    <lineage>
        <taxon>Bacteria</taxon>
        <taxon>Bacillati</taxon>
        <taxon>Actinomycetota</taxon>
        <taxon>Actinomycetes</taxon>
        <taxon>Micrococcales</taxon>
        <taxon>Cellulomonadaceae</taxon>
        <taxon>Sediminihabitans</taxon>
    </lineage>
</organism>
<feature type="transmembrane region" description="Helical" evidence="1">
    <location>
        <begin position="58"/>
        <end position="75"/>
    </location>
</feature>
<feature type="transmembrane region" description="Helical" evidence="1">
    <location>
        <begin position="27"/>
        <end position="46"/>
    </location>
</feature>
<dbReference type="AlphaFoldDB" id="A0A2M9CQL6"/>
<keyword evidence="4" id="KW-1185">Reference proteome</keyword>
<gene>
    <name evidence="3" type="ORF">CLV28_1724</name>
</gene>
<keyword evidence="1" id="KW-0472">Membrane</keyword>
<comment type="caution">
    <text evidence="3">The sequence shown here is derived from an EMBL/GenBank/DDBJ whole genome shotgun (WGS) entry which is preliminary data.</text>
</comment>
<feature type="domain" description="Low molecular weight protein antigen 6 PH" evidence="2">
    <location>
        <begin position="77"/>
        <end position="144"/>
    </location>
</feature>
<name>A0A2M9CQL6_9CELL</name>
<accession>A0A2M9CQL6</accession>
<keyword evidence="1" id="KW-1133">Transmembrane helix</keyword>
<protein>
    <submittedName>
        <fullName evidence="3">PH (Pleckstrin Homology) domain-containing protein</fullName>
    </submittedName>
</protein>
<evidence type="ECO:0000313" key="4">
    <source>
        <dbReference type="Proteomes" id="UP000231693"/>
    </source>
</evidence>
<dbReference type="EMBL" id="PGFE01000002">
    <property type="protein sequence ID" value="PJJ74230.1"/>
    <property type="molecule type" value="Genomic_DNA"/>
</dbReference>